<sequence>MLVIIGIIVVVLGISLLFYFYYLRRWARFFVDAIVERDNDWYLTKGRSTLNPNLKKEEPTDELYNFWLTEYEWGATSFDQQKLVASTFLQDSNRWVVCVHGYRSTGFDEMAQTAKTYFEAGYNVLVPDLRGHGRSSGKVIGLGWLDRLDLITWINLITDNNPQAEIILHGEGMGAAAVLMTSGEKLPNQVKLLIADSSYTSVYSVFKYQLHRFTKYPVNRFMGLANSYAKKRIGYSLLEASVTRQLGSNHLPVLFLHGEADQFIPVSETDTLMEATAGVKERHIFTNCDHLKAKEEQPVAYWQIIWSFIHKNLG</sequence>
<dbReference type="PANTHER" id="PTHR43358">
    <property type="entry name" value="ALPHA/BETA-HYDROLASE"/>
    <property type="match status" value="1"/>
</dbReference>
<keyword evidence="1" id="KW-1133">Transmembrane helix</keyword>
<organism evidence="3 4">
    <name type="scientific">Enterococcus canintestini</name>
    <dbReference type="NCBI Taxonomy" id="317010"/>
    <lineage>
        <taxon>Bacteria</taxon>
        <taxon>Bacillati</taxon>
        <taxon>Bacillota</taxon>
        <taxon>Bacilli</taxon>
        <taxon>Lactobacillales</taxon>
        <taxon>Enterococcaceae</taxon>
        <taxon>Enterococcus</taxon>
    </lineage>
</organism>
<feature type="transmembrane region" description="Helical" evidence="1">
    <location>
        <begin position="6"/>
        <end position="23"/>
    </location>
</feature>
<evidence type="ECO:0000313" key="4">
    <source>
        <dbReference type="Proteomes" id="UP000182835"/>
    </source>
</evidence>
<gene>
    <name evidence="3" type="ORF">RU96_GL001410</name>
</gene>
<dbReference type="PANTHER" id="PTHR43358:SF4">
    <property type="entry name" value="ALPHA_BETA HYDROLASE FOLD-1 DOMAIN-CONTAINING PROTEIN"/>
    <property type="match status" value="1"/>
</dbReference>
<dbReference type="RefSeq" id="WP_071865623.1">
    <property type="nucleotide sequence ID" value="NZ_JBHLVQ010000001.1"/>
</dbReference>
<keyword evidence="1" id="KW-0812">Transmembrane</keyword>
<dbReference type="EMBL" id="JXKG01000026">
    <property type="protein sequence ID" value="OJG14053.1"/>
    <property type="molecule type" value="Genomic_DNA"/>
</dbReference>
<accession>A0A1L8R2R2</accession>
<evidence type="ECO:0000256" key="1">
    <source>
        <dbReference type="SAM" id="Phobius"/>
    </source>
</evidence>
<dbReference type="InterPro" id="IPR029058">
    <property type="entry name" value="AB_hydrolase_fold"/>
</dbReference>
<evidence type="ECO:0000313" key="3">
    <source>
        <dbReference type="EMBL" id="OJG14053.1"/>
    </source>
</evidence>
<proteinExistence type="predicted"/>
<name>A0A1L8R2R2_9ENTE</name>
<dbReference type="InterPro" id="IPR022742">
    <property type="entry name" value="Hydrolase_4"/>
</dbReference>
<dbReference type="Gene3D" id="3.40.50.1820">
    <property type="entry name" value="alpha/beta hydrolase"/>
    <property type="match status" value="1"/>
</dbReference>
<dbReference type="Proteomes" id="UP000182835">
    <property type="component" value="Unassembled WGS sequence"/>
</dbReference>
<reference evidence="3 4" key="1">
    <citation type="submission" date="2014-12" db="EMBL/GenBank/DDBJ databases">
        <title>Draft genome sequences of 29 type strains of Enterococci.</title>
        <authorList>
            <person name="Zhong Z."/>
            <person name="Sun Z."/>
            <person name="Liu W."/>
            <person name="Zhang W."/>
            <person name="Zhang H."/>
        </authorList>
    </citation>
    <scope>NUCLEOTIDE SEQUENCE [LARGE SCALE GENOMIC DNA]</scope>
    <source>
        <strain evidence="3 4">DSM 21207</strain>
    </source>
</reference>
<dbReference type="STRING" id="317010.RU96_GL001410"/>
<dbReference type="AlphaFoldDB" id="A0A1L8R2R2"/>
<feature type="domain" description="Serine aminopeptidase S33" evidence="2">
    <location>
        <begin position="93"/>
        <end position="199"/>
    </location>
</feature>
<evidence type="ECO:0000259" key="2">
    <source>
        <dbReference type="Pfam" id="PF12146"/>
    </source>
</evidence>
<protein>
    <recommendedName>
        <fullName evidence="2">Serine aminopeptidase S33 domain-containing protein</fullName>
    </recommendedName>
</protein>
<dbReference type="InterPro" id="IPR052920">
    <property type="entry name" value="DNA-binding_regulatory"/>
</dbReference>
<comment type="caution">
    <text evidence="3">The sequence shown here is derived from an EMBL/GenBank/DDBJ whole genome shotgun (WGS) entry which is preliminary data.</text>
</comment>
<dbReference type="SUPFAM" id="SSF53474">
    <property type="entry name" value="alpha/beta-Hydrolases"/>
    <property type="match status" value="1"/>
</dbReference>
<keyword evidence="1" id="KW-0472">Membrane</keyword>
<dbReference type="Pfam" id="PF12146">
    <property type="entry name" value="Hydrolase_4"/>
    <property type="match status" value="1"/>
</dbReference>